<name>A0ABS2U1N8_9ACTN</name>
<proteinExistence type="predicted"/>
<keyword evidence="1" id="KW-0732">Signal</keyword>
<accession>A0ABS2U1N8</accession>
<feature type="chain" id="PRO_5047015020" description="Ig-like domain repeat protein" evidence="1">
    <location>
        <begin position="27"/>
        <end position="777"/>
    </location>
</feature>
<dbReference type="SUPFAM" id="SSF82171">
    <property type="entry name" value="DPP6 N-terminal domain-like"/>
    <property type="match status" value="1"/>
</dbReference>
<reference evidence="2 3" key="1">
    <citation type="submission" date="2021-01" db="EMBL/GenBank/DDBJ databases">
        <title>Streptomyces acididurans sp. nov., isolated from a peat swamp forest soil.</title>
        <authorList>
            <person name="Chantavorakit T."/>
            <person name="Duangmal K."/>
        </authorList>
    </citation>
    <scope>NUCLEOTIDE SEQUENCE [LARGE SCALE GENOMIC DNA]</scope>
    <source>
        <strain evidence="2 3">KK5PA1</strain>
    </source>
</reference>
<keyword evidence="3" id="KW-1185">Reference proteome</keyword>
<comment type="caution">
    <text evidence="2">The sequence shown here is derived from an EMBL/GenBank/DDBJ whole genome shotgun (WGS) entry which is preliminary data.</text>
</comment>
<evidence type="ECO:0000313" key="3">
    <source>
        <dbReference type="Proteomes" id="UP000749040"/>
    </source>
</evidence>
<dbReference type="Proteomes" id="UP000749040">
    <property type="component" value="Unassembled WGS sequence"/>
</dbReference>
<evidence type="ECO:0008006" key="4">
    <source>
        <dbReference type="Google" id="ProtNLM"/>
    </source>
</evidence>
<organism evidence="2 3">
    <name type="scientific">Actinacidiphila acididurans</name>
    <dbReference type="NCBI Taxonomy" id="2784346"/>
    <lineage>
        <taxon>Bacteria</taxon>
        <taxon>Bacillati</taxon>
        <taxon>Actinomycetota</taxon>
        <taxon>Actinomycetes</taxon>
        <taxon>Kitasatosporales</taxon>
        <taxon>Streptomycetaceae</taxon>
        <taxon>Actinacidiphila</taxon>
    </lineage>
</organism>
<evidence type="ECO:0000256" key="1">
    <source>
        <dbReference type="SAM" id="SignalP"/>
    </source>
</evidence>
<gene>
    <name evidence="2" type="ORF">ITX44_26835</name>
</gene>
<dbReference type="SUPFAM" id="SSF63825">
    <property type="entry name" value="YWTD domain"/>
    <property type="match status" value="1"/>
</dbReference>
<dbReference type="Gene3D" id="2.130.10.10">
    <property type="entry name" value="YVTN repeat-like/Quinoprotein amine dehydrogenase"/>
    <property type="match status" value="1"/>
</dbReference>
<sequence>MKLKRLRLAAAVAVVTGLTVAGTAGAAPAAGSLPSTPYVYPAGPIPLPLAHFSHLVVDGHGHVFVSGGAGDPLVVTGLDGQGATAVDGVTGATGLALSADGTTLYAALPDQDAIAAISTATLTQTARYATGAGTRPDSLAIAGGSLWFGYGTTGAGGLGSVDAAGTVTLGLDGGTWAGPPVLTTTPTSSDALAAAVQDGPSADVVTYRITGGTPQRLGAGTLPVPDLTDIALTADGQDLLVTSWSHPYAFGLRLTDLTTDQYIGSGLGGPALAVAPDGSLAGCSCRDSEIDTFPMGREGFYTEHELPYIPMPGTLRVAPHGLAWAPDNSRVYGAVTDASGGSPALMVVSDPETAYVSAGASWSGPAPGEPYTFTVALDATLDPDPFGSPLPGDVRFVRYDDADPDGVPVTDAVAVRPDFGNDYGSFRITGTAPPTGGVSFRVIYSGSGHLAPLDRTFDEHVGRYAPRMTLSAPATAGRAVPLTVKGTLTWPHAHVPTGRVTVVRTDPAHPSGSSIGSLPVAADGGFAFQDSPPVGGTNTYRFTYDGGSAYLPVSASSTVQVSRAVPALSVTTDAGSYHYGGTVKVTAHLGTTYNSRTVTLYAQPAGGHRTVLRSAGTDAHGNLVAYTKAAADTTFSASFGGDYRYAPRTVSRTVGVVPTVQTRLDHPVGTTRIGSTTYQVFFTHEVDMGVNLKIPGGQSTGCSTLYIEHWYGGAWHRDAQSRCLPVYGDGQFSWLVPLKHFAPDGRYRVVGHYAPPAQGARTTGAWGTWTYLTVRRG</sequence>
<evidence type="ECO:0000313" key="2">
    <source>
        <dbReference type="EMBL" id="MBM9508103.1"/>
    </source>
</evidence>
<dbReference type="RefSeq" id="WP_205359978.1">
    <property type="nucleotide sequence ID" value="NZ_JADKYB010000016.1"/>
</dbReference>
<feature type="signal peptide" evidence="1">
    <location>
        <begin position="1"/>
        <end position="26"/>
    </location>
</feature>
<protein>
    <recommendedName>
        <fullName evidence="4">Ig-like domain repeat protein</fullName>
    </recommendedName>
</protein>
<dbReference type="InterPro" id="IPR015943">
    <property type="entry name" value="WD40/YVTN_repeat-like_dom_sf"/>
</dbReference>
<dbReference type="EMBL" id="JADKYB010000016">
    <property type="protein sequence ID" value="MBM9508103.1"/>
    <property type="molecule type" value="Genomic_DNA"/>
</dbReference>